<proteinExistence type="predicted"/>
<dbReference type="Proteomes" id="UP000887574">
    <property type="component" value="Unplaced"/>
</dbReference>
<protein>
    <submittedName>
        <fullName evidence="2">Uncharacterized protein</fullName>
    </submittedName>
</protein>
<reference evidence="2" key="1">
    <citation type="submission" date="2022-11" db="UniProtKB">
        <authorList>
            <consortium name="WormBaseParasite"/>
        </authorList>
    </citation>
    <scope>IDENTIFICATION</scope>
</reference>
<dbReference type="WBParaSite" id="jg11567">
    <property type="protein sequence ID" value="jg11567"/>
    <property type="gene ID" value="jg11567"/>
</dbReference>
<dbReference type="AlphaFoldDB" id="A0A915CQI3"/>
<evidence type="ECO:0000313" key="1">
    <source>
        <dbReference type="Proteomes" id="UP000887574"/>
    </source>
</evidence>
<keyword evidence="1" id="KW-1185">Reference proteome</keyword>
<accession>A0A915CQI3</accession>
<organism evidence="1 2">
    <name type="scientific">Ditylenchus dipsaci</name>
    <dbReference type="NCBI Taxonomy" id="166011"/>
    <lineage>
        <taxon>Eukaryota</taxon>
        <taxon>Metazoa</taxon>
        <taxon>Ecdysozoa</taxon>
        <taxon>Nematoda</taxon>
        <taxon>Chromadorea</taxon>
        <taxon>Rhabditida</taxon>
        <taxon>Tylenchina</taxon>
        <taxon>Tylenchomorpha</taxon>
        <taxon>Sphaerularioidea</taxon>
        <taxon>Anguinidae</taxon>
        <taxon>Anguininae</taxon>
        <taxon>Ditylenchus</taxon>
    </lineage>
</organism>
<name>A0A915CQI3_9BILA</name>
<evidence type="ECO:0000313" key="2">
    <source>
        <dbReference type="WBParaSite" id="jg11567"/>
    </source>
</evidence>
<sequence>MLGFQIRWSQTNALLNMNGTEELLSTRQPFIRLSSARSSFASTGWNRYFQNRSAHGTQESTMLLGADATTIGDGIAPLNMLGQEEETSASCSHEKYDSLLDSAQEEIGDFNSQYDILSNPIWTTSNLLTKESQNEAEYSVRDNISLSNGSVEVVKHVPPYAAAINSTNWLIAKDLSEFSVLLEQLPPLISHPDQPWKKI</sequence>